<dbReference type="AlphaFoldDB" id="A0A934RQ04"/>
<evidence type="ECO:0000313" key="3">
    <source>
        <dbReference type="EMBL" id="MBK1875365.1"/>
    </source>
</evidence>
<dbReference type="GO" id="GO:0031469">
    <property type="term" value="C:bacterial microcompartment"/>
    <property type="evidence" value="ECO:0007669"/>
    <property type="project" value="UniProtKB-SubCell"/>
</dbReference>
<evidence type="ECO:0000256" key="2">
    <source>
        <dbReference type="ARBA" id="ARBA00024446"/>
    </source>
</evidence>
<proteinExistence type="predicted"/>
<comment type="caution">
    <text evidence="3">The sequence shown here is derived from an EMBL/GenBank/DDBJ whole genome shotgun (WGS) entry which is preliminary data.</text>
</comment>
<dbReference type="Pfam" id="PF03319">
    <property type="entry name" value="EutN_CcmL"/>
    <property type="match status" value="1"/>
</dbReference>
<dbReference type="Gene3D" id="2.40.50.220">
    <property type="entry name" value="EutN/Ccml"/>
    <property type="match status" value="1"/>
</dbReference>
<protein>
    <submittedName>
        <fullName evidence="3">EutN/CcmL family microcompartment protein</fullName>
    </submittedName>
</protein>
<dbReference type="Proteomes" id="UP000617628">
    <property type="component" value="Unassembled WGS sequence"/>
</dbReference>
<evidence type="ECO:0000256" key="1">
    <source>
        <dbReference type="ARBA" id="ARBA00024322"/>
    </source>
</evidence>
<comment type="subcellular location">
    <subcellularLocation>
        <location evidence="1">Bacterial microcompartment</location>
    </subcellularLocation>
</comment>
<dbReference type="InterPro" id="IPR004992">
    <property type="entry name" value="EutN_CcmL"/>
</dbReference>
<name>A0A934RQ04_9BACT</name>
<dbReference type="RefSeq" id="WP_200353579.1">
    <property type="nucleotide sequence ID" value="NZ_JAENIL010000001.1"/>
</dbReference>
<keyword evidence="4" id="KW-1185">Reference proteome</keyword>
<evidence type="ECO:0000313" key="4">
    <source>
        <dbReference type="Proteomes" id="UP000617628"/>
    </source>
</evidence>
<organism evidence="3 4">
    <name type="scientific">Pelagicoccus mobilis</name>
    <dbReference type="NCBI Taxonomy" id="415221"/>
    <lineage>
        <taxon>Bacteria</taxon>
        <taxon>Pseudomonadati</taxon>
        <taxon>Verrucomicrobiota</taxon>
        <taxon>Opitutia</taxon>
        <taxon>Puniceicoccales</taxon>
        <taxon>Pelagicoccaceae</taxon>
        <taxon>Pelagicoccus</taxon>
    </lineage>
</organism>
<dbReference type="EMBL" id="JAENIL010000001">
    <property type="protein sequence ID" value="MBK1875365.1"/>
    <property type="molecule type" value="Genomic_DNA"/>
</dbReference>
<reference evidence="3" key="1">
    <citation type="submission" date="2021-01" db="EMBL/GenBank/DDBJ databases">
        <title>Modified the classification status of verrucomicrobia.</title>
        <authorList>
            <person name="Feng X."/>
        </authorList>
    </citation>
    <scope>NUCLEOTIDE SEQUENCE</scope>
    <source>
        <strain evidence="3">KCTC 13126</strain>
    </source>
</reference>
<dbReference type="SUPFAM" id="SSF159133">
    <property type="entry name" value="EutN/CcmL-like"/>
    <property type="match status" value="1"/>
</dbReference>
<dbReference type="PROSITE" id="PS51932">
    <property type="entry name" value="BMV"/>
    <property type="match status" value="1"/>
</dbReference>
<dbReference type="InterPro" id="IPR036677">
    <property type="entry name" value="EutN_CcmL_sf"/>
</dbReference>
<accession>A0A934RQ04</accession>
<keyword evidence="2" id="KW-1283">Bacterial microcompartment</keyword>
<dbReference type="PANTHER" id="PTHR36539">
    <property type="entry name" value="ETHANOLAMINE UTILIZATION PROTEIN EUTN"/>
    <property type="match status" value="1"/>
</dbReference>
<gene>
    <name evidence="3" type="ORF">JIN87_00725</name>
</gene>
<sequence length="91" mass="9308">MILGQVVGNVTAAVCHPGLDGARLLLCEVLDDQGVGTGRIVGTTDFLGAGDGDQVLINADGDAVQLYVKDEEAPLRNISMGIVDELEGGDA</sequence>